<dbReference type="Pfam" id="PF00447">
    <property type="entry name" value="HSF_DNA-bind"/>
    <property type="match status" value="1"/>
</dbReference>
<sequence length="458" mass="52774">MRFPYELYDLIDNCNRVTPSVASWSDDGNHFIIKDGKEFVKKMAGPIKYASFVKQLNNYGFYNISLKLKKTGQAILSGEEHFQHDNFRRDRRNMCENIKPKPKKLSEQEKYKTENTRLTIENKLLKEQIKKMEVGFEAAYPPQSQPAAGGQPRPTRVTPTTNASPINQAGIAKGPLRKRKAASAAPLYTFSWENHHGTVVDEQELQGRHRKIIKDEVAIIKDAFESSETCDGSREEAALSLLQPSDVSAATAPKAPEKHLLISENMAVKLRNITPSLGMDLTPLAPTWHQRFNPPPENWGEHVRGQNFESIRDIRRNAPMEYQCYSPFFYPHIFETHPCYQRDYHRSPQTGAQPRDHKKLSEEITSDRQRDCLILILHHLQMFRYNETATHLQRETGQFLNEFECADNMDFAQIVRGYEEYYENKHGRKPRFSRRRGGIDETSGVTLKSDQSNCTITE</sequence>
<evidence type="ECO:0000256" key="4">
    <source>
        <dbReference type="RuleBase" id="RU004020"/>
    </source>
</evidence>
<dbReference type="InterPro" id="IPR036390">
    <property type="entry name" value="WH_DNA-bd_sf"/>
</dbReference>
<protein>
    <recommendedName>
        <fullName evidence="6">HSF-type DNA-binding domain-containing protein</fullName>
    </recommendedName>
</protein>
<name>A0A7S4SKL8_9STRA</name>
<comment type="similarity">
    <text evidence="4">Belongs to the HSF family.</text>
</comment>
<dbReference type="InterPro" id="IPR036388">
    <property type="entry name" value="WH-like_DNA-bd_sf"/>
</dbReference>
<dbReference type="InterPro" id="IPR000232">
    <property type="entry name" value="HSF_DNA-bd"/>
</dbReference>
<keyword evidence="2" id="KW-0238">DNA-binding</keyword>
<feature type="region of interest" description="Disordered" evidence="5">
    <location>
        <begin position="429"/>
        <end position="458"/>
    </location>
</feature>
<dbReference type="SUPFAM" id="SSF46785">
    <property type="entry name" value="Winged helix' DNA-binding domain"/>
    <property type="match status" value="1"/>
</dbReference>
<keyword evidence="3" id="KW-0539">Nucleus</keyword>
<feature type="domain" description="HSF-type DNA-binding" evidence="6">
    <location>
        <begin position="2"/>
        <end position="101"/>
    </location>
</feature>
<evidence type="ECO:0000256" key="1">
    <source>
        <dbReference type="ARBA" id="ARBA00004123"/>
    </source>
</evidence>
<evidence type="ECO:0000313" key="7">
    <source>
        <dbReference type="EMBL" id="CAE4647784.1"/>
    </source>
</evidence>
<accession>A0A7S4SKL8</accession>
<dbReference type="PANTHER" id="PTHR10015:SF206">
    <property type="entry name" value="HSF-TYPE DNA-BINDING DOMAIN-CONTAINING PROTEIN"/>
    <property type="match status" value="1"/>
</dbReference>
<dbReference type="GO" id="GO:0043565">
    <property type="term" value="F:sequence-specific DNA binding"/>
    <property type="evidence" value="ECO:0007669"/>
    <property type="project" value="InterPro"/>
</dbReference>
<reference evidence="7" key="1">
    <citation type="submission" date="2021-01" db="EMBL/GenBank/DDBJ databases">
        <authorList>
            <person name="Corre E."/>
            <person name="Pelletier E."/>
            <person name="Niang G."/>
            <person name="Scheremetjew M."/>
            <person name="Finn R."/>
            <person name="Kale V."/>
            <person name="Holt S."/>
            <person name="Cochrane G."/>
            <person name="Meng A."/>
            <person name="Brown T."/>
            <person name="Cohen L."/>
        </authorList>
    </citation>
    <scope>NUCLEOTIDE SEQUENCE</scope>
    <source>
        <strain evidence="7">GSO104</strain>
    </source>
</reference>
<dbReference type="PANTHER" id="PTHR10015">
    <property type="entry name" value="HEAT SHOCK TRANSCRIPTION FACTOR"/>
    <property type="match status" value="1"/>
</dbReference>
<dbReference type="GO" id="GO:0005634">
    <property type="term" value="C:nucleus"/>
    <property type="evidence" value="ECO:0007669"/>
    <property type="project" value="UniProtKB-SubCell"/>
</dbReference>
<organism evidence="7">
    <name type="scientific">Ditylum brightwellii</name>
    <dbReference type="NCBI Taxonomy" id="49249"/>
    <lineage>
        <taxon>Eukaryota</taxon>
        <taxon>Sar</taxon>
        <taxon>Stramenopiles</taxon>
        <taxon>Ochrophyta</taxon>
        <taxon>Bacillariophyta</taxon>
        <taxon>Mediophyceae</taxon>
        <taxon>Lithodesmiophycidae</taxon>
        <taxon>Lithodesmiales</taxon>
        <taxon>Lithodesmiaceae</taxon>
        <taxon>Ditylum</taxon>
    </lineage>
</organism>
<dbReference type="PROSITE" id="PS50896">
    <property type="entry name" value="LISH"/>
    <property type="match status" value="1"/>
</dbReference>
<dbReference type="Gene3D" id="1.10.10.10">
    <property type="entry name" value="Winged helix-like DNA-binding domain superfamily/Winged helix DNA-binding domain"/>
    <property type="match status" value="1"/>
</dbReference>
<feature type="region of interest" description="Disordered" evidence="5">
    <location>
        <begin position="140"/>
        <end position="178"/>
    </location>
</feature>
<evidence type="ECO:0000256" key="3">
    <source>
        <dbReference type="ARBA" id="ARBA00023242"/>
    </source>
</evidence>
<comment type="subcellular location">
    <subcellularLocation>
        <location evidence="1">Nucleus</location>
    </subcellularLocation>
</comment>
<dbReference type="InterPro" id="IPR006594">
    <property type="entry name" value="LisH"/>
</dbReference>
<feature type="compositionally biased region" description="Polar residues" evidence="5">
    <location>
        <begin position="443"/>
        <end position="458"/>
    </location>
</feature>
<evidence type="ECO:0000256" key="5">
    <source>
        <dbReference type="SAM" id="MobiDB-lite"/>
    </source>
</evidence>
<feature type="compositionally biased region" description="Low complexity" evidence="5">
    <location>
        <begin position="140"/>
        <end position="152"/>
    </location>
</feature>
<dbReference type="SMART" id="SM00415">
    <property type="entry name" value="HSF"/>
    <property type="match status" value="1"/>
</dbReference>
<gene>
    <name evidence="7" type="ORF">DBRI00130_LOCUS36385</name>
</gene>
<dbReference type="EMBL" id="HBNS01047107">
    <property type="protein sequence ID" value="CAE4647784.1"/>
    <property type="molecule type" value="Transcribed_RNA"/>
</dbReference>
<feature type="compositionally biased region" description="Polar residues" evidence="5">
    <location>
        <begin position="157"/>
        <end position="167"/>
    </location>
</feature>
<evidence type="ECO:0000259" key="6">
    <source>
        <dbReference type="SMART" id="SM00415"/>
    </source>
</evidence>
<evidence type="ECO:0000256" key="2">
    <source>
        <dbReference type="ARBA" id="ARBA00023125"/>
    </source>
</evidence>
<proteinExistence type="inferred from homology"/>
<dbReference type="GO" id="GO:0003700">
    <property type="term" value="F:DNA-binding transcription factor activity"/>
    <property type="evidence" value="ECO:0007669"/>
    <property type="project" value="InterPro"/>
</dbReference>
<dbReference type="AlphaFoldDB" id="A0A7S4SKL8"/>